<keyword evidence="5" id="KW-0378">Hydrolase</keyword>
<dbReference type="Gene3D" id="3.30.428.10">
    <property type="entry name" value="HIT-like"/>
    <property type="match status" value="1"/>
</dbReference>
<evidence type="ECO:0000256" key="1">
    <source>
        <dbReference type="PIRSR" id="PIRSR601310-1"/>
    </source>
</evidence>
<evidence type="ECO:0000256" key="3">
    <source>
        <dbReference type="PROSITE-ProRule" id="PRU00464"/>
    </source>
</evidence>
<evidence type="ECO:0000313" key="8">
    <source>
        <dbReference type="Proteomes" id="UP001217963"/>
    </source>
</evidence>
<evidence type="ECO:0000313" key="7">
    <source>
        <dbReference type="Proteomes" id="UP001059546"/>
    </source>
</evidence>
<dbReference type="EMBL" id="CP075154">
    <property type="protein sequence ID" value="UTX43712.1"/>
    <property type="molecule type" value="Genomic_DNA"/>
</dbReference>
<dbReference type="AlphaFoldDB" id="A0A9Q9CAP7"/>
<dbReference type="PANTHER" id="PTHR46648:SF1">
    <property type="entry name" value="ADENOSINE 5'-MONOPHOSPHORAMIDASE HNT1"/>
    <property type="match status" value="1"/>
</dbReference>
<sequence>MEKCIFCMLYQKGANVIYETDKTFVLMDRYPLSKGHFLVIPKVHHAYFHEYKPEELSDILGIINHLVQKFGLTRYNILQNNGNHQGVFHVHFHLIPFVSESERLKIDWKTMSPSDEEYSEIVREARLKASP</sequence>
<organism evidence="5 7">
    <name type="scientific">Encephalitozoon hellem</name>
    <name type="common">Microsporidian parasite</name>
    <dbReference type="NCBI Taxonomy" id="27973"/>
    <lineage>
        <taxon>Eukaryota</taxon>
        <taxon>Fungi</taxon>
        <taxon>Fungi incertae sedis</taxon>
        <taxon>Microsporidia</taxon>
        <taxon>Unikaryonidae</taxon>
        <taxon>Encephalitozoon</taxon>
    </lineage>
</organism>
<dbReference type="Pfam" id="PF01230">
    <property type="entry name" value="HIT"/>
    <property type="match status" value="1"/>
</dbReference>
<dbReference type="SUPFAM" id="SSF54197">
    <property type="entry name" value="HIT-like"/>
    <property type="match status" value="1"/>
</dbReference>
<dbReference type="PROSITE" id="PS51084">
    <property type="entry name" value="HIT_2"/>
    <property type="match status" value="1"/>
</dbReference>
<reference evidence="6 8" key="2">
    <citation type="submission" date="2023-02" db="EMBL/GenBank/DDBJ databases">
        <title>Encephalitozoon hellem ATCC 50451 complete genome.</title>
        <authorList>
            <person name="Mascarenhas dos Santos A.C."/>
            <person name="Julian A.T."/>
            <person name="Pombert J.-F."/>
        </authorList>
    </citation>
    <scope>NUCLEOTIDE SEQUENCE [LARGE SCALE GENOMIC DNA]</scope>
    <source>
        <strain evidence="6 8">ATCC 50451</strain>
    </source>
</reference>
<dbReference type="PANTHER" id="PTHR46648">
    <property type="entry name" value="HIT FAMILY PROTEIN 1"/>
    <property type="match status" value="1"/>
</dbReference>
<name>A0A9Q9CAP7_ENCHE</name>
<dbReference type="EMBL" id="CP119069">
    <property type="protein sequence ID" value="WEL39188.1"/>
    <property type="molecule type" value="Genomic_DNA"/>
</dbReference>
<dbReference type="OrthoDB" id="672793at2759"/>
<dbReference type="Proteomes" id="UP001217963">
    <property type="component" value="Chromosome VIII"/>
</dbReference>
<evidence type="ECO:0000259" key="4">
    <source>
        <dbReference type="PROSITE" id="PS51084"/>
    </source>
</evidence>
<gene>
    <name evidence="5" type="ORF">GPU96_08g14810</name>
    <name evidence="6" type="ORF">PFJ87_08g00460</name>
</gene>
<evidence type="ECO:0000313" key="6">
    <source>
        <dbReference type="EMBL" id="WEL39188.1"/>
    </source>
</evidence>
<feature type="domain" description="HIT" evidence="4">
    <location>
        <begin position="5"/>
        <end position="104"/>
    </location>
</feature>
<keyword evidence="8" id="KW-1185">Reference proteome</keyword>
<dbReference type="Proteomes" id="UP001059546">
    <property type="component" value="Chromosome VIII"/>
</dbReference>
<dbReference type="GO" id="GO:0009117">
    <property type="term" value="P:nucleotide metabolic process"/>
    <property type="evidence" value="ECO:0007669"/>
    <property type="project" value="TreeGrafter"/>
</dbReference>
<proteinExistence type="predicted"/>
<feature type="active site" description="Tele-AMP-histidine intermediate" evidence="1">
    <location>
        <position position="91"/>
    </location>
</feature>
<dbReference type="GO" id="GO:0016787">
    <property type="term" value="F:hydrolase activity"/>
    <property type="evidence" value="ECO:0007669"/>
    <property type="project" value="UniProtKB-KW"/>
</dbReference>
<feature type="short sequence motif" description="Histidine triad motif" evidence="2 3">
    <location>
        <begin position="89"/>
        <end position="93"/>
    </location>
</feature>
<evidence type="ECO:0000313" key="5">
    <source>
        <dbReference type="EMBL" id="UTX43712.1"/>
    </source>
</evidence>
<protein>
    <submittedName>
        <fullName evidence="5">Hit-like hydrolase</fullName>
    </submittedName>
</protein>
<accession>A0A9Q9CAP7</accession>
<dbReference type="InterPro" id="IPR001310">
    <property type="entry name" value="Histidine_triad_HIT"/>
</dbReference>
<evidence type="ECO:0000256" key="2">
    <source>
        <dbReference type="PIRSR" id="PIRSR601310-3"/>
    </source>
</evidence>
<dbReference type="InterPro" id="IPR036265">
    <property type="entry name" value="HIT-like_sf"/>
</dbReference>
<dbReference type="InterPro" id="IPR011146">
    <property type="entry name" value="HIT-like"/>
</dbReference>
<reference evidence="5" key="1">
    <citation type="submission" date="2021-05" db="EMBL/GenBank/DDBJ databases">
        <title>Encephalitozoon hellem ATCC 50604 Complete Genome.</title>
        <authorList>
            <person name="Mascarenhas dos Santos A.C."/>
            <person name="Julian A.T."/>
            <person name="Pombert J.-F."/>
        </authorList>
    </citation>
    <scope>NUCLEOTIDE SEQUENCE</scope>
    <source>
        <strain evidence="5">ATCC 50604</strain>
    </source>
</reference>
<dbReference type="PRINTS" id="PR00332">
    <property type="entry name" value="HISTRIAD"/>
</dbReference>